<accession>A0A6C0H8C1</accession>
<dbReference type="InterPro" id="IPR018181">
    <property type="entry name" value="Heat_shock_70_CS"/>
</dbReference>
<dbReference type="SUPFAM" id="SSF100920">
    <property type="entry name" value="Heat shock protein 70kD (HSP70), peptide-binding domain"/>
    <property type="match status" value="1"/>
</dbReference>
<dbReference type="PRINTS" id="PR00301">
    <property type="entry name" value="HEATSHOCK70"/>
</dbReference>
<dbReference type="Pfam" id="PF00012">
    <property type="entry name" value="HSP70"/>
    <property type="match status" value="1"/>
</dbReference>
<evidence type="ECO:0000313" key="3">
    <source>
        <dbReference type="EMBL" id="QHT76832.1"/>
    </source>
</evidence>
<dbReference type="PANTHER" id="PTHR19375">
    <property type="entry name" value="HEAT SHOCK PROTEIN 70KDA"/>
    <property type="match status" value="1"/>
</dbReference>
<dbReference type="InterPro" id="IPR029047">
    <property type="entry name" value="HSP70_peptide-bd_sf"/>
</dbReference>
<keyword evidence="1" id="KW-0547">Nucleotide-binding</keyword>
<dbReference type="PROSITE" id="PS01036">
    <property type="entry name" value="HSP70_3"/>
    <property type="match status" value="1"/>
</dbReference>
<dbReference type="Gene3D" id="1.20.1270.10">
    <property type="match status" value="1"/>
</dbReference>
<organism evidence="3">
    <name type="scientific">viral metagenome</name>
    <dbReference type="NCBI Taxonomy" id="1070528"/>
    <lineage>
        <taxon>unclassified sequences</taxon>
        <taxon>metagenomes</taxon>
        <taxon>organismal metagenomes</taxon>
    </lineage>
</organism>
<dbReference type="Gene3D" id="3.30.420.40">
    <property type="match status" value="2"/>
</dbReference>
<dbReference type="GO" id="GO:0140662">
    <property type="term" value="F:ATP-dependent protein folding chaperone"/>
    <property type="evidence" value="ECO:0007669"/>
    <property type="project" value="InterPro"/>
</dbReference>
<dbReference type="Gene3D" id="3.90.640.10">
    <property type="entry name" value="Actin, Chain A, domain 4"/>
    <property type="match status" value="1"/>
</dbReference>
<dbReference type="InterPro" id="IPR043129">
    <property type="entry name" value="ATPase_NBD"/>
</dbReference>
<dbReference type="GO" id="GO:0005524">
    <property type="term" value="F:ATP binding"/>
    <property type="evidence" value="ECO:0007669"/>
    <property type="project" value="UniProtKB-KW"/>
</dbReference>
<dbReference type="InterPro" id="IPR013126">
    <property type="entry name" value="Hsp_70_fam"/>
</dbReference>
<keyword evidence="2" id="KW-0067">ATP-binding</keyword>
<dbReference type="FunFam" id="3.90.640.10:FF:000003">
    <property type="entry name" value="Molecular chaperone DnaK"/>
    <property type="match status" value="1"/>
</dbReference>
<name>A0A6C0H8C1_9ZZZZ</name>
<protein>
    <submittedName>
        <fullName evidence="3">Uncharacterized protein</fullName>
    </submittedName>
</protein>
<sequence length="496" mass="57098">MPEDKLNKIKARLHHSCENAKKQLSLCTNATIELDSLYEGIDFTCTLSRAKFDTLCLDLFQKLMDPLDRALKDAKMSKTDIHEIILIGGSTRIPKIQELLANYFNIEIDKLCKSINPDEAVAFGASVQGAILNNTKSDVLDNILLLDVIPLSLGIETSGEIMTVIIPRNTSIPTSKSQTFSTHSDNQPAVTIKIYEGERQLTKDCNLLGEFDLTEIPPMPRGQPQIEVTYDVDTNGILNVHAVEKSSKKEKKINISNDKSRLTKEEIEIMIKEAEKYKEQDEKYKQSFEAKNILESYYYSIRKTISNSKINDKLPDSVNHKLTNVEELLTVKELQDKDTYETKKKELEEVYEPFIKKIYEDNPELEKETNTNPMNNMNMADMMKNMNPDNMADMMKNMNMGDMMKNMNPDNMDDMMKNMNMEDMMKNMNPEKMDDMMKNMNPEKMEDMMKNMNMDDMMDPANMDNIMNPANMEDMIKNMNIDNINNDNTKDITDEE</sequence>
<dbReference type="AlphaFoldDB" id="A0A6C0H8C1"/>
<evidence type="ECO:0000256" key="2">
    <source>
        <dbReference type="ARBA" id="ARBA00022840"/>
    </source>
</evidence>
<dbReference type="InterPro" id="IPR029048">
    <property type="entry name" value="HSP70_C_sf"/>
</dbReference>
<dbReference type="EMBL" id="MN739903">
    <property type="protein sequence ID" value="QHT76832.1"/>
    <property type="molecule type" value="Genomic_DNA"/>
</dbReference>
<dbReference type="SUPFAM" id="SSF100934">
    <property type="entry name" value="Heat shock protein 70kD (HSP70), C-terminal subdomain"/>
    <property type="match status" value="1"/>
</dbReference>
<dbReference type="FunFam" id="2.60.34.10:FF:000002">
    <property type="entry name" value="Heat shock 70 kDa"/>
    <property type="match status" value="1"/>
</dbReference>
<proteinExistence type="predicted"/>
<dbReference type="Gene3D" id="2.60.34.10">
    <property type="entry name" value="Substrate Binding Domain Of DNAk, Chain A, domain 1"/>
    <property type="match status" value="1"/>
</dbReference>
<evidence type="ECO:0000256" key="1">
    <source>
        <dbReference type="ARBA" id="ARBA00022741"/>
    </source>
</evidence>
<reference evidence="3" key="1">
    <citation type="journal article" date="2020" name="Nature">
        <title>Giant virus diversity and host interactions through global metagenomics.</title>
        <authorList>
            <person name="Schulz F."/>
            <person name="Roux S."/>
            <person name="Paez-Espino D."/>
            <person name="Jungbluth S."/>
            <person name="Walsh D.A."/>
            <person name="Denef V.J."/>
            <person name="McMahon K.D."/>
            <person name="Konstantinidis K.T."/>
            <person name="Eloe-Fadrosh E.A."/>
            <person name="Kyrpides N.C."/>
            <person name="Woyke T."/>
        </authorList>
    </citation>
    <scope>NUCLEOTIDE SEQUENCE</scope>
    <source>
        <strain evidence="3">GVMAG-M-3300023179-82</strain>
    </source>
</reference>
<dbReference type="SUPFAM" id="SSF53067">
    <property type="entry name" value="Actin-like ATPase domain"/>
    <property type="match status" value="1"/>
</dbReference>